<proteinExistence type="predicted"/>
<name>A0A0E9PHT7_ANGAN</name>
<reference evidence="1" key="1">
    <citation type="submission" date="2014-11" db="EMBL/GenBank/DDBJ databases">
        <authorList>
            <person name="Amaro Gonzalez C."/>
        </authorList>
    </citation>
    <scope>NUCLEOTIDE SEQUENCE</scope>
</reference>
<dbReference type="PROSITE" id="PS51257">
    <property type="entry name" value="PROKAR_LIPOPROTEIN"/>
    <property type="match status" value="1"/>
</dbReference>
<organism evidence="1">
    <name type="scientific">Anguilla anguilla</name>
    <name type="common">European freshwater eel</name>
    <name type="synonym">Muraena anguilla</name>
    <dbReference type="NCBI Taxonomy" id="7936"/>
    <lineage>
        <taxon>Eukaryota</taxon>
        <taxon>Metazoa</taxon>
        <taxon>Chordata</taxon>
        <taxon>Craniata</taxon>
        <taxon>Vertebrata</taxon>
        <taxon>Euteleostomi</taxon>
        <taxon>Actinopterygii</taxon>
        <taxon>Neopterygii</taxon>
        <taxon>Teleostei</taxon>
        <taxon>Anguilliformes</taxon>
        <taxon>Anguillidae</taxon>
        <taxon>Anguilla</taxon>
    </lineage>
</organism>
<accession>A0A0E9PHT7</accession>
<protein>
    <submittedName>
        <fullName evidence="1">Uncharacterized protein</fullName>
    </submittedName>
</protein>
<sequence length="30" mass="3226">MKLVLACMQFDWKKKMAVTALFFSGGGGGC</sequence>
<dbReference type="AlphaFoldDB" id="A0A0E9PHT7"/>
<reference evidence="1" key="2">
    <citation type="journal article" date="2015" name="Fish Shellfish Immunol.">
        <title>Early steps in the European eel (Anguilla anguilla)-Vibrio vulnificus interaction in the gills: Role of the RtxA13 toxin.</title>
        <authorList>
            <person name="Callol A."/>
            <person name="Pajuelo D."/>
            <person name="Ebbesson L."/>
            <person name="Teles M."/>
            <person name="MacKenzie S."/>
            <person name="Amaro C."/>
        </authorList>
    </citation>
    <scope>NUCLEOTIDE SEQUENCE</scope>
</reference>
<dbReference type="EMBL" id="GBXM01104478">
    <property type="protein sequence ID" value="JAH04099.1"/>
    <property type="molecule type" value="Transcribed_RNA"/>
</dbReference>
<evidence type="ECO:0000313" key="1">
    <source>
        <dbReference type="EMBL" id="JAH04099.1"/>
    </source>
</evidence>